<protein>
    <submittedName>
        <fullName evidence="1">Asparaginase</fullName>
    </submittedName>
</protein>
<dbReference type="PANTHER" id="PTHR42110">
    <property type="entry name" value="L-ASPARAGINASE, PUTATIVE (AFU_ORTHOLOGUE AFUA_3G11890)-RELATED"/>
    <property type="match status" value="1"/>
</dbReference>
<dbReference type="AlphaFoldDB" id="A0A417Z5U7"/>
<dbReference type="RefSeq" id="WP_118913453.1">
    <property type="nucleotide sequence ID" value="NZ_CBCRVH010000009.1"/>
</dbReference>
<evidence type="ECO:0000313" key="2">
    <source>
        <dbReference type="Proteomes" id="UP000285376"/>
    </source>
</evidence>
<dbReference type="Proteomes" id="UP000285376">
    <property type="component" value="Unassembled WGS sequence"/>
</dbReference>
<dbReference type="InterPro" id="IPR010349">
    <property type="entry name" value="Asparaginase_II"/>
</dbReference>
<dbReference type="EMBL" id="QWLM01000008">
    <property type="protein sequence ID" value="RHW45702.1"/>
    <property type="molecule type" value="Genomic_DNA"/>
</dbReference>
<dbReference type="PANTHER" id="PTHR42110:SF1">
    <property type="entry name" value="L-ASPARAGINASE, PUTATIVE (AFU_ORTHOLOGUE AFUA_3G11890)-RELATED"/>
    <property type="match status" value="1"/>
</dbReference>
<dbReference type="Pfam" id="PF06089">
    <property type="entry name" value="Asparaginase_II"/>
    <property type="match status" value="1"/>
</dbReference>
<evidence type="ECO:0000313" key="1">
    <source>
        <dbReference type="EMBL" id="RHW45702.1"/>
    </source>
</evidence>
<reference evidence="1 2" key="1">
    <citation type="submission" date="2018-08" db="EMBL/GenBank/DDBJ databases">
        <title>Whole genome sequence analysis of Dermacoccus abyssi bacteria isolated from Deep Mariana trench Micromonospora spp reveals genes involved in the environmental adaptation and production of secondary metabolites.</title>
        <authorList>
            <person name="Abdel-Mageed W.M."/>
            <person name="Lehri B."/>
            <person name="Nouioui I."/>
            <person name="Goodfellow I."/>
            <person name="Jaspars M."/>
            <person name="Karlyshev A."/>
        </authorList>
    </citation>
    <scope>NUCLEOTIDE SEQUENCE [LARGE SCALE GENOMIC DNA]</scope>
    <source>
        <strain evidence="1 2">MT1.1</strain>
    </source>
</reference>
<gene>
    <name evidence="1" type="ORF">D1832_08340</name>
</gene>
<comment type="caution">
    <text evidence="1">The sequence shown here is derived from an EMBL/GenBank/DDBJ whole genome shotgun (WGS) entry which is preliminary data.</text>
</comment>
<organism evidence="1 2">
    <name type="scientific">Dermacoccus abyssi</name>
    <dbReference type="NCBI Taxonomy" id="322596"/>
    <lineage>
        <taxon>Bacteria</taxon>
        <taxon>Bacillati</taxon>
        <taxon>Actinomycetota</taxon>
        <taxon>Actinomycetes</taxon>
        <taxon>Micrococcales</taxon>
        <taxon>Dermacoccaceae</taxon>
        <taxon>Dermacoccus</taxon>
    </lineage>
</organism>
<accession>A0A417Z5U7</accession>
<name>A0A417Z5U7_9MICO</name>
<proteinExistence type="predicted"/>
<sequence length="342" mass="35478">MNPLDAQTVSAALASAPVLARVDRSGFVESVHHGLVTVTGSDGGVEAAWGPSDAVIFPRSSNKPLQALAMVRAGLDLPDELLALVCSSHSGEQFHIDGVRAILERHGLSEADLQNTPDLPYDDVDRKRWTREGHEPVPIAQNCSGKHAGMLATCTINGWDTTTYRDPNHPVQQLMAEALAEIADDEVAAMGVDGCGAPVMSLSMAGLARAFGRLGAAPEGTHEWRVARAIRNAPAFLGGSRRDVSTLVAGVPGLIAKDGAEACYAIGLPDGRGVAVKIADGAQRARPVVAAAVLRRMGIDSPALDELAKADILGHGKRVGGVTEALGEPTTGRLLVPGAGAE</sequence>